<dbReference type="CDD" id="cd00207">
    <property type="entry name" value="fer2"/>
    <property type="match status" value="1"/>
</dbReference>
<dbReference type="PROSITE" id="PS00197">
    <property type="entry name" value="2FE2S_FER_1"/>
    <property type="match status" value="1"/>
</dbReference>
<name>A0A1B7HWI5_9ENTR</name>
<evidence type="ECO:0000256" key="1">
    <source>
        <dbReference type="ARBA" id="ARBA00022630"/>
    </source>
</evidence>
<dbReference type="GO" id="GO:0051537">
    <property type="term" value="F:2 iron, 2 sulfur cluster binding"/>
    <property type="evidence" value="ECO:0007669"/>
    <property type="project" value="UniProtKB-KW"/>
</dbReference>
<dbReference type="Gene3D" id="3.40.50.80">
    <property type="entry name" value="Nucleotide-binding domain of ferredoxin-NADP reductase (FNR) module"/>
    <property type="match status" value="1"/>
</dbReference>
<keyword evidence="4 9" id="KW-0560">Oxidoreductase</keyword>
<dbReference type="PANTHER" id="PTHR47354:SF1">
    <property type="entry name" value="CARNITINE MONOOXYGENASE REDUCTASE SUBUNIT"/>
    <property type="match status" value="1"/>
</dbReference>
<comment type="caution">
    <text evidence="9">The sequence shown here is derived from an EMBL/GenBank/DDBJ whole genome shotgun (WGS) entry which is preliminary data.</text>
</comment>
<dbReference type="Pfam" id="PF00111">
    <property type="entry name" value="Fer2"/>
    <property type="match status" value="1"/>
</dbReference>
<keyword evidence="2" id="KW-0001">2Fe-2S</keyword>
<dbReference type="InterPro" id="IPR017938">
    <property type="entry name" value="Riboflavin_synthase-like_b-brl"/>
</dbReference>
<dbReference type="SUPFAM" id="SSF52343">
    <property type="entry name" value="Ferredoxin reductase-like, C-terminal NADP-linked domain"/>
    <property type="match status" value="1"/>
</dbReference>
<dbReference type="PATRIC" id="fig|1354255.3.peg.1033"/>
<keyword evidence="10" id="KW-1185">Reference proteome</keyword>
<dbReference type="EC" id="1.-.-.-" evidence="9"/>
<dbReference type="PRINTS" id="PR00409">
    <property type="entry name" value="PHDIOXRDTASE"/>
</dbReference>
<dbReference type="GO" id="GO:0046872">
    <property type="term" value="F:metal ion binding"/>
    <property type="evidence" value="ECO:0007669"/>
    <property type="project" value="UniProtKB-KW"/>
</dbReference>
<dbReference type="InterPro" id="IPR050415">
    <property type="entry name" value="MRET"/>
</dbReference>
<dbReference type="Gene3D" id="3.10.20.30">
    <property type="match status" value="1"/>
</dbReference>
<evidence type="ECO:0000259" key="7">
    <source>
        <dbReference type="PROSITE" id="PS51085"/>
    </source>
</evidence>
<feature type="domain" description="FAD-binding FR-type" evidence="8">
    <location>
        <begin position="3"/>
        <end position="112"/>
    </location>
</feature>
<dbReference type="SUPFAM" id="SSF54292">
    <property type="entry name" value="2Fe-2S ferredoxin-like"/>
    <property type="match status" value="1"/>
</dbReference>
<feature type="domain" description="2Fe-2S ferredoxin-type" evidence="7">
    <location>
        <begin position="238"/>
        <end position="326"/>
    </location>
</feature>
<evidence type="ECO:0000256" key="6">
    <source>
        <dbReference type="ARBA" id="ARBA00023014"/>
    </source>
</evidence>
<dbReference type="InterPro" id="IPR006058">
    <property type="entry name" value="2Fe2S_fd_BS"/>
</dbReference>
<dbReference type="InterPro" id="IPR001433">
    <property type="entry name" value="OxRdtase_FAD/NAD-bd"/>
</dbReference>
<dbReference type="PANTHER" id="PTHR47354">
    <property type="entry name" value="NADH OXIDOREDUCTASE HCR"/>
    <property type="match status" value="1"/>
</dbReference>
<proteinExistence type="predicted"/>
<keyword evidence="1" id="KW-0285">Flavoprotein</keyword>
<keyword evidence="5" id="KW-0408">Iron</keyword>
<keyword evidence="6" id="KW-0411">Iron-sulfur</keyword>
<dbReference type="Pfam" id="PF00175">
    <property type="entry name" value="NAD_binding_1"/>
    <property type="match status" value="1"/>
</dbReference>
<dbReference type="InterPro" id="IPR017927">
    <property type="entry name" value="FAD-bd_FR_type"/>
</dbReference>
<protein>
    <submittedName>
        <fullName evidence="9">Ferredoxin-NADPH reductase</fullName>
        <ecNumber evidence="9">1.-.-.-</ecNumber>
        <ecNumber evidence="9">1.14.13.-</ecNumber>
    </submittedName>
</protein>
<sequence>MAFKQIEVEVVAVRELTPSIREYQLATPDKMPLPEYTAGAHITLFLDNREGGLFVRHYSLLGGDGISDDARYLYRIAVQREPQGTVSGWLHQHLLPGCRLRVSVPVNAFALERTTQPVLLIAGGIGITPVFSMMRSLMKRHKPFSLLYCGRTADSMAFHDDISRLIPGRVHFHYSQKAGRIDLHTLLGTLAPETAIYICGPSSLIDGVCAAARERNFPQENLHYECFAPAVMSENQPFEVELKRSGRIIPIASNTSILDALNAAKVDVLWDCRRGECGLCEQAVISADGPLVHQDHYLREEEKQSGESMCICVSRLRGKRLVLDLQ</sequence>
<dbReference type="Proteomes" id="UP000078286">
    <property type="component" value="Unassembled WGS sequence"/>
</dbReference>
<keyword evidence="3" id="KW-0479">Metal-binding</keyword>
<accession>A0A1B7HWI5</accession>
<dbReference type="EMBL" id="LXEO01000013">
    <property type="protein sequence ID" value="OAT19956.1"/>
    <property type="molecule type" value="Genomic_DNA"/>
</dbReference>
<organism evidence="9 10">
    <name type="scientific">Buttiauxella noackiae ATCC 51607</name>
    <dbReference type="NCBI Taxonomy" id="1354255"/>
    <lineage>
        <taxon>Bacteria</taxon>
        <taxon>Pseudomonadati</taxon>
        <taxon>Pseudomonadota</taxon>
        <taxon>Gammaproteobacteria</taxon>
        <taxon>Enterobacterales</taxon>
        <taxon>Enterobacteriaceae</taxon>
        <taxon>Buttiauxella</taxon>
    </lineage>
</organism>
<dbReference type="GO" id="GO:0016491">
    <property type="term" value="F:oxidoreductase activity"/>
    <property type="evidence" value="ECO:0007669"/>
    <property type="project" value="UniProtKB-KW"/>
</dbReference>
<dbReference type="SUPFAM" id="SSF63380">
    <property type="entry name" value="Riboflavin synthase domain-like"/>
    <property type="match status" value="1"/>
</dbReference>
<dbReference type="Gene3D" id="2.40.30.10">
    <property type="entry name" value="Translation factors"/>
    <property type="match status" value="1"/>
</dbReference>
<evidence type="ECO:0000313" key="10">
    <source>
        <dbReference type="Proteomes" id="UP000078286"/>
    </source>
</evidence>
<evidence type="ECO:0000256" key="4">
    <source>
        <dbReference type="ARBA" id="ARBA00023002"/>
    </source>
</evidence>
<dbReference type="CDD" id="cd06185">
    <property type="entry name" value="PDR_like"/>
    <property type="match status" value="1"/>
</dbReference>
<evidence type="ECO:0000256" key="5">
    <source>
        <dbReference type="ARBA" id="ARBA00023004"/>
    </source>
</evidence>
<dbReference type="EC" id="1.14.13.-" evidence="9"/>
<dbReference type="InterPro" id="IPR036010">
    <property type="entry name" value="2Fe-2S_ferredoxin-like_sf"/>
</dbReference>
<dbReference type="PROSITE" id="PS51085">
    <property type="entry name" value="2FE2S_FER_2"/>
    <property type="match status" value="1"/>
</dbReference>
<dbReference type="RefSeq" id="WP_083963890.1">
    <property type="nucleotide sequence ID" value="NZ_LXEO01000013.1"/>
</dbReference>
<evidence type="ECO:0000256" key="3">
    <source>
        <dbReference type="ARBA" id="ARBA00022723"/>
    </source>
</evidence>
<dbReference type="InterPro" id="IPR039261">
    <property type="entry name" value="FNR_nucleotide-bd"/>
</dbReference>
<reference evidence="9 10" key="1">
    <citation type="submission" date="2016-04" db="EMBL/GenBank/DDBJ databases">
        <title>ATOL: Assembling a taxonomically balanced genome-scale reconstruction of the evolutionary history of the Enterobacteriaceae.</title>
        <authorList>
            <person name="Plunkett G.III."/>
            <person name="Neeno-Eckwall E.C."/>
            <person name="Glasner J.D."/>
            <person name="Perna N.T."/>
        </authorList>
    </citation>
    <scope>NUCLEOTIDE SEQUENCE [LARGE SCALE GENOMIC DNA]</scope>
    <source>
        <strain evidence="9 10">ATCC 51607</strain>
    </source>
</reference>
<evidence type="ECO:0000313" key="9">
    <source>
        <dbReference type="EMBL" id="OAT19956.1"/>
    </source>
</evidence>
<dbReference type="InterPro" id="IPR012675">
    <property type="entry name" value="Beta-grasp_dom_sf"/>
</dbReference>
<dbReference type="PROSITE" id="PS51384">
    <property type="entry name" value="FAD_FR"/>
    <property type="match status" value="1"/>
</dbReference>
<dbReference type="InterPro" id="IPR001041">
    <property type="entry name" value="2Fe-2S_ferredoxin-type"/>
</dbReference>
<dbReference type="AlphaFoldDB" id="A0A1B7HWI5"/>
<evidence type="ECO:0000259" key="8">
    <source>
        <dbReference type="PROSITE" id="PS51384"/>
    </source>
</evidence>
<gene>
    <name evidence="9" type="ORF">M979_1005</name>
</gene>
<evidence type="ECO:0000256" key="2">
    <source>
        <dbReference type="ARBA" id="ARBA00022714"/>
    </source>
</evidence>